<dbReference type="PANTHER" id="PTHR47926">
    <property type="entry name" value="PENTATRICOPEPTIDE REPEAT-CONTAINING PROTEIN"/>
    <property type="match status" value="1"/>
</dbReference>
<dbReference type="FunFam" id="1.25.40.10:FF:000728">
    <property type="entry name" value="Putative pentatricopeptide repeat-containing protein"/>
    <property type="match status" value="1"/>
</dbReference>
<dbReference type="GO" id="GO:0008270">
    <property type="term" value="F:zinc ion binding"/>
    <property type="evidence" value="ECO:0007669"/>
    <property type="project" value="InterPro"/>
</dbReference>
<proteinExistence type="inferred from homology"/>
<protein>
    <recommendedName>
        <fullName evidence="4">DYW domain-containing protein</fullName>
    </recommendedName>
</protein>
<gene>
    <name evidence="5" type="ORF">AYBTSS11_LOCUS29364</name>
</gene>
<dbReference type="InterPro" id="IPR002885">
    <property type="entry name" value="PPR_rpt"/>
</dbReference>
<dbReference type="GO" id="GO:0009451">
    <property type="term" value="P:RNA modification"/>
    <property type="evidence" value="ECO:0007669"/>
    <property type="project" value="InterPro"/>
</dbReference>
<reference evidence="5" key="1">
    <citation type="submission" date="2023-10" db="EMBL/GenBank/DDBJ databases">
        <authorList>
            <person name="Domelevo Entfellner J.-B."/>
        </authorList>
    </citation>
    <scope>NUCLEOTIDE SEQUENCE</scope>
</reference>
<sequence>MQTPNPPSHSDKCVFLLQSAIKSRNPFLGRCIHAPIIKHGLCFGVFLMNNLLNFYAKIGSFSDAHRLFDEIPIKTTFSWNTILSAHAKGGHLDSARRVFDEIPQPDSVSWTTMIVGYNHLGLFNSAVHTFLRMVSCGISPTQFTFTNVLTSCAACKALSVGKKVHSFVVKLGLSGVVPVANSLLNMYAKCGDSVMANVVFDRMRLKDKPTWNTMISMHMQFGRVDLALSLFDQMSDPDIVSWNSIITGYCHQGYDIKALETFSFMLKSSYLNPDKFTLGSALSACANLESLKLGKQIHAHIIRVDIDIAGAVGNALISMYAKSGAVEFARRIVQLTGISSLNVIAFTSLLDGYIKIGDINPAREIFDSLNCRDVVAWTAMIVGYSQNGFISDALTLFRSMIREGPKPNNYTLAAVLSVFSSLASLDHGKQLHAVAIRLEEVSSISVGNALITMYSRSGSIKDARKIFNQICSYRDTLTWTSMILALAQHGLGNEAIELFEKMLKINLKPDHITYVSVLSACTHVGLVEQGKSFFNLMKNVHNIEPTSSHYACMIDLLGRAGLLEEAYDFIRHMPIEPDIVAWGSLLSSCRVHKNVDLAKVAAENFLLIDPNNSGAYSALANTLSACGKWEDAAKVRKSMKDRAVKKEQGFSWVHIQNNVHTFGVEDALHPQRDAIYRMISKIWKEIKKMGFIPDTNSVLHDLEQEVKEQILRHHSEKLAIAFALINTPEHSTLRIMKNLRVCNDCHSAIKYISKLVKREIIVRDVTRFHHFKDGSCSCQDYW</sequence>
<feature type="repeat" description="PPR" evidence="3">
    <location>
        <begin position="373"/>
        <end position="407"/>
    </location>
</feature>
<dbReference type="Pfam" id="PF01535">
    <property type="entry name" value="PPR"/>
    <property type="match status" value="7"/>
</dbReference>
<evidence type="ECO:0000313" key="6">
    <source>
        <dbReference type="Proteomes" id="UP001189624"/>
    </source>
</evidence>
<feature type="repeat" description="PPR" evidence="3">
    <location>
        <begin position="106"/>
        <end position="140"/>
    </location>
</feature>
<dbReference type="FunFam" id="1.25.40.10:FF:001162">
    <property type="entry name" value="Pentatricopeptide repeat-containing protein"/>
    <property type="match status" value="1"/>
</dbReference>
<dbReference type="Pfam" id="PF13041">
    <property type="entry name" value="PPR_2"/>
    <property type="match status" value="4"/>
</dbReference>
<dbReference type="FunFam" id="1.25.40.10:FF:002598">
    <property type="entry name" value="Pentatricopeptide repeat-containing protein At2g22070"/>
    <property type="match status" value="1"/>
</dbReference>
<dbReference type="Pfam" id="PF20431">
    <property type="entry name" value="E_motif"/>
    <property type="match status" value="1"/>
</dbReference>
<dbReference type="NCBIfam" id="TIGR00756">
    <property type="entry name" value="PPR"/>
    <property type="match status" value="5"/>
</dbReference>
<keyword evidence="6" id="KW-1185">Reference proteome</keyword>
<evidence type="ECO:0000256" key="1">
    <source>
        <dbReference type="ARBA" id="ARBA00006643"/>
    </source>
</evidence>
<dbReference type="FunFam" id="1.25.40.10:FF:001311">
    <property type="entry name" value="Pentatricopeptide repeat-containing protein"/>
    <property type="match status" value="1"/>
</dbReference>
<dbReference type="InterPro" id="IPR046960">
    <property type="entry name" value="PPR_At4g14850-like_plant"/>
</dbReference>
<dbReference type="Pfam" id="PF14432">
    <property type="entry name" value="DYW_deaminase"/>
    <property type="match status" value="1"/>
</dbReference>
<dbReference type="EMBL" id="OY731407">
    <property type="protein sequence ID" value="CAJ1977213.1"/>
    <property type="molecule type" value="Genomic_DNA"/>
</dbReference>
<evidence type="ECO:0000256" key="2">
    <source>
        <dbReference type="ARBA" id="ARBA00022737"/>
    </source>
</evidence>
<dbReference type="Gene3D" id="1.25.40.10">
    <property type="entry name" value="Tetratricopeptide repeat domain"/>
    <property type="match status" value="4"/>
</dbReference>
<dbReference type="InterPro" id="IPR032867">
    <property type="entry name" value="DYW_dom"/>
</dbReference>
<evidence type="ECO:0000313" key="5">
    <source>
        <dbReference type="EMBL" id="CAJ1977213.1"/>
    </source>
</evidence>
<dbReference type="SUPFAM" id="SSF48452">
    <property type="entry name" value="TPR-like"/>
    <property type="match status" value="1"/>
</dbReference>
<dbReference type="PANTHER" id="PTHR47926:SF519">
    <property type="entry name" value="DYW DOMAIN-CONTAINING PROTEIN"/>
    <property type="match status" value="1"/>
</dbReference>
<feature type="repeat" description="PPR" evidence="3">
    <location>
        <begin position="475"/>
        <end position="509"/>
    </location>
</feature>
<keyword evidence="2" id="KW-0677">Repeat</keyword>
<feature type="repeat" description="PPR" evidence="3">
    <location>
        <begin position="75"/>
        <end position="105"/>
    </location>
</feature>
<dbReference type="Proteomes" id="UP001189624">
    <property type="component" value="Chromosome 10"/>
</dbReference>
<evidence type="ECO:0000259" key="4">
    <source>
        <dbReference type="Pfam" id="PF14432"/>
    </source>
</evidence>
<dbReference type="AlphaFoldDB" id="A0AA86W2G9"/>
<feature type="repeat" description="PPR" evidence="3">
    <location>
        <begin position="612"/>
        <end position="646"/>
    </location>
</feature>
<accession>A0AA86W2G9</accession>
<name>A0AA86W2G9_9FABA</name>
<evidence type="ECO:0000256" key="3">
    <source>
        <dbReference type="PROSITE-ProRule" id="PRU00708"/>
    </source>
</evidence>
<comment type="similarity">
    <text evidence="1">Belongs to the PPR family. PCMP-H subfamily.</text>
</comment>
<dbReference type="Gramene" id="rna-AYBTSS11_LOCUS29364">
    <property type="protein sequence ID" value="CAJ1977213.1"/>
    <property type="gene ID" value="gene-AYBTSS11_LOCUS29364"/>
</dbReference>
<feature type="repeat" description="PPR" evidence="3">
    <location>
        <begin position="207"/>
        <end position="241"/>
    </location>
</feature>
<dbReference type="InterPro" id="IPR046848">
    <property type="entry name" value="E_motif"/>
</dbReference>
<dbReference type="GO" id="GO:0003723">
    <property type="term" value="F:RNA binding"/>
    <property type="evidence" value="ECO:0007669"/>
    <property type="project" value="InterPro"/>
</dbReference>
<organism evidence="5 6">
    <name type="scientific">Sphenostylis stenocarpa</name>
    <dbReference type="NCBI Taxonomy" id="92480"/>
    <lineage>
        <taxon>Eukaryota</taxon>
        <taxon>Viridiplantae</taxon>
        <taxon>Streptophyta</taxon>
        <taxon>Embryophyta</taxon>
        <taxon>Tracheophyta</taxon>
        <taxon>Spermatophyta</taxon>
        <taxon>Magnoliopsida</taxon>
        <taxon>eudicotyledons</taxon>
        <taxon>Gunneridae</taxon>
        <taxon>Pentapetalae</taxon>
        <taxon>rosids</taxon>
        <taxon>fabids</taxon>
        <taxon>Fabales</taxon>
        <taxon>Fabaceae</taxon>
        <taxon>Papilionoideae</taxon>
        <taxon>50 kb inversion clade</taxon>
        <taxon>NPAAA clade</taxon>
        <taxon>indigoferoid/millettioid clade</taxon>
        <taxon>Phaseoleae</taxon>
        <taxon>Sphenostylis</taxon>
    </lineage>
</organism>
<feature type="domain" description="DYW" evidence="4">
    <location>
        <begin position="690"/>
        <end position="782"/>
    </location>
</feature>
<dbReference type="PROSITE" id="PS51375">
    <property type="entry name" value="PPR"/>
    <property type="match status" value="6"/>
</dbReference>
<dbReference type="InterPro" id="IPR011990">
    <property type="entry name" value="TPR-like_helical_dom_sf"/>
</dbReference>